<sequence length="251" mass="28335">MSARDQFADNIRIDAGSIAIETSSKTDITDKDFFLQTSFFQLNNSQYWAPTSLDFTPMSQWVDYPDLAPTVDMFAKVLYSLILSDFGQAGQSNGLIHEDDLQYILFWMSNYTHEDGGTDGQDLQGYALNQSYDALKDTMPPLQVNPVTLFLEYTCSVPRRRGIGSVIIAVLAADLVFLRALWTIATWLTSLWLTHKYPQSKLCYCCDDSIRTQQPSENGQPIASQHTQHKPSPTYQLVPLREENVTNLPEG</sequence>
<dbReference type="EMBL" id="JAPDRK010000013">
    <property type="protein sequence ID" value="KAJ9606546.1"/>
    <property type="molecule type" value="Genomic_DNA"/>
</dbReference>
<evidence type="ECO:0000256" key="1">
    <source>
        <dbReference type="SAM" id="MobiDB-lite"/>
    </source>
</evidence>
<comment type="caution">
    <text evidence="3">The sequence shown here is derived from an EMBL/GenBank/DDBJ whole genome shotgun (WGS) entry which is preliminary data.</text>
</comment>
<proteinExistence type="predicted"/>
<keyword evidence="2" id="KW-1133">Transmembrane helix</keyword>
<dbReference type="AlphaFoldDB" id="A0AA38X4A4"/>
<feature type="transmembrane region" description="Helical" evidence="2">
    <location>
        <begin position="166"/>
        <end position="193"/>
    </location>
</feature>
<gene>
    <name evidence="3" type="ORF">H2200_008554</name>
</gene>
<keyword evidence="2" id="KW-0472">Membrane</keyword>
<reference evidence="3" key="1">
    <citation type="submission" date="2022-10" db="EMBL/GenBank/DDBJ databases">
        <title>Culturing micro-colonial fungi from biological soil crusts in the Mojave desert and describing Neophaeococcomyces mojavensis, and introducing the new genera and species Taxawa tesnikishii.</title>
        <authorList>
            <person name="Kurbessoian T."/>
            <person name="Stajich J.E."/>
        </authorList>
    </citation>
    <scope>NUCLEOTIDE SEQUENCE</scope>
    <source>
        <strain evidence="3">TK_41</strain>
    </source>
</reference>
<keyword evidence="2" id="KW-0812">Transmembrane</keyword>
<evidence type="ECO:0000256" key="2">
    <source>
        <dbReference type="SAM" id="Phobius"/>
    </source>
</evidence>
<protein>
    <submittedName>
        <fullName evidence="3">Uncharacterized protein</fullName>
    </submittedName>
</protein>
<feature type="region of interest" description="Disordered" evidence="1">
    <location>
        <begin position="215"/>
        <end position="235"/>
    </location>
</feature>
<keyword evidence="4" id="KW-1185">Reference proteome</keyword>
<evidence type="ECO:0000313" key="3">
    <source>
        <dbReference type="EMBL" id="KAJ9606546.1"/>
    </source>
</evidence>
<name>A0AA38X4A4_9EURO</name>
<accession>A0AA38X4A4</accession>
<organism evidence="3 4">
    <name type="scientific">Cladophialophora chaetospira</name>
    <dbReference type="NCBI Taxonomy" id="386627"/>
    <lineage>
        <taxon>Eukaryota</taxon>
        <taxon>Fungi</taxon>
        <taxon>Dikarya</taxon>
        <taxon>Ascomycota</taxon>
        <taxon>Pezizomycotina</taxon>
        <taxon>Eurotiomycetes</taxon>
        <taxon>Chaetothyriomycetidae</taxon>
        <taxon>Chaetothyriales</taxon>
        <taxon>Herpotrichiellaceae</taxon>
        <taxon>Cladophialophora</taxon>
    </lineage>
</organism>
<evidence type="ECO:0000313" key="4">
    <source>
        <dbReference type="Proteomes" id="UP001172673"/>
    </source>
</evidence>
<dbReference type="Proteomes" id="UP001172673">
    <property type="component" value="Unassembled WGS sequence"/>
</dbReference>